<evidence type="ECO:0000313" key="2">
    <source>
        <dbReference type="Proteomes" id="UP000760480"/>
    </source>
</evidence>
<dbReference type="EMBL" id="SPMZ01000075">
    <property type="protein sequence ID" value="NMQ21046.1"/>
    <property type="molecule type" value="Genomic_DNA"/>
</dbReference>
<evidence type="ECO:0000313" key="1">
    <source>
        <dbReference type="EMBL" id="NMQ21046.1"/>
    </source>
</evidence>
<protein>
    <submittedName>
        <fullName evidence="1">Transcriptional regulator</fullName>
    </submittedName>
</protein>
<accession>A0ABX1TQT1</accession>
<comment type="caution">
    <text evidence="1">The sequence shown here is derived from an EMBL/GenBank/DDBJ whole genome shotgun (WGS) entry which is preliminary data.</text>
</comment>
<sequence>MKHPQQEIRPECLTLPDVWAPPTGAEIREVLRRARLTGGGAARALALGKGGDRTVRRWIGEESHIPYAAWAILCDLAGMGIIWRVECQPDRIRSD</sequence>
<dbReference type="Proteomes" id="UP000760480">
    <property type="component" value="Unassembled WGS sequence"/>
</dbReference>
<organism evidence="1 2">
    <name type="scientific">Candidatus Competibacter phosphatis</name>
    <dbReference type="NCBI Taxonomy" id="221280"/>
    <lineage>
        <taxon>Bacteria</taxon>
        <taxon>Pseudomonadati</taxon>
        <taxon>Pseudomonadota</taxon>
        <taxon>Gammaproteobacteria</taxon>
        <taxon>Candidatus Competibacteraceae</taxon>
        <taxon>Candidatus Competibacter</taxon>
    </lineage>
</organism>
<gene>
    <name evidence="1" type="ORF">E4P82_18725</name>
</gene>
<proteinExistence type="predicted"/>
<reference evidence="1 2" key="1">
    <citation type="submission" date="2019-03" db="EMBL/GenBank/DDBJ databases">
        <title>Metabolic reconstructions from genomes of highly enriched 'Candidatus Accumulibacter' and 'Candidatus Competibacter' bioreactor populations.</title>
        <authorList>
            <person name="Annavajhala M.K."/>
            <person name="Welles L."/>
            <person name="Abbas B."/>
            <person name="Sorokin D."/>
            <person name="Park H."/>
            <person name="Van Loosdrecht M."/>
            <person name="Chandran K."/>
        </authorList>
    </citation>
    <scope>NUCLEOTIDE SEQUENCE [LARGE SCALE GENOMIC DNA]</scope>
    <source>
        <strain evidence="1 2">SBR_G</strain>
    </source>
</reference>
<name>A0ABX1TQT1_9GAMM</name>
<keyword evidence="2" id="KW-1185">Reference proteome</keyword>
<dbReference type="RefSeq" id="WP_169250313.1">
    <property type="nucleotide sequence ID" value="NZ_SPMZ01000075.1"/>
</dbReference>